<accession>A0A1W1UNJ6</accession>
<dbReference type="AlphaFoldDB" id="A0A1W1UNJ6"/>
<dbReference type="EMBL" id="FWWU01000006">
    <property type="protein sequence ID" value="SMB82593.1"/>
    <property type="molecule type" value="Genomic_DNA"/>
</dbReference>
<reference evidence="2 3" key="1">
    <citation type="submission" date="2017-04" db="EMBL/GenBank/DDBJ databases">
        <authorList>
            <person name="Afonso C.L."/>
            <person name="Miller P.J."/>
            <person name="Scott M.A."/>
            <person name="Spackman E."/>
            <person name="Goraichik I."/>
            <person name="Dimitrov K.M."/>
            <person name="Suarez D.L."/>
            <person name="Swayne D.E."/>
        </authorList>
    </citation>
    <scope>NUCLEOTIDE SEQUENCE [LARGE SCALE GENOMIC DNA]</scope>
    <source>
        <strain evidence="2 3">KR-140</strain>
    </source>
</reference>
<dbReference type="Proteomes" id="UP000192582">
    <property type="component" value="Unassembled WGS sequence"/>
</dbReference>
<feature type="region of interest" description="Disordered" evidence="1">
    <location>
        <begin position="121"/>
        <end position="152"/>
    </location>
</feature>
<feature type="region of interest" description="Disordered" evidence="1">
    <location>
        <begin position="219"/>
        <end position="243"/>
    </location>
</feature>
<protein>
    <submittedName>
        <fullName evidence="2">Uncharacterized protein</fullName>
    </submittedName>
</protein>
<evidence type="ECO:0000313" key="2">
    <source>
        <dbReference type="EMBL" id="SMB82593.1"/>
    </source>
</evidence>
<organism evidence="2 3">
    <name type="scientific">Deinococcus hopiensis KR-140</name>
    <dbReference type="NCBI Taxonomy" id="695939"/>
    <lineage>
        <taxon>Bacteria</taxon>
        <taxon>Thermotogati</taxon>
        <taxon>Deinococcota</taxon>
        <taxon>Deinococci</taxon>
        <taxon>Deinococcales</taxon>
        <taxon>Deinococcaceae</taxon>
        <taxon>Deinococcus</taxon>
    </lineage>
</organism>
<name>A0A1W1UNJ6_9DEIO</name>
<evidence type="ECO:0000313" key="3">
    <source>
        <dbReference type="Proteomes" id="UP000192582"/>
    </source>
</evidence>
<feature type="region of interest" description="Disordered" evidence="1">
    <location>
        <begin position="1"/>
        <end position="39"/>
    </location>
</feature>
<sequence>METHRPAHTRGSGGRAHLQPVGSVATASPEGTSPRARFGRSTCSRRSLCWIPSCPAGPQYGPVARCWRRQRRGTSFGAQSPRQAGVQLLQGRSEDARRCFAARHQRNGRFSRCASPWRTRALGPRSSPVPDGLRSVQTRVDGGAGNPGDQAPAAHRRLHASAAGPGFGSRCKSPPSRVSVQRRGGSCCWPRSSGTARCGHLGSAAVTACGPQRLFKGDVGADAPRCHRTPRPSTPLRGGVAAPLSRRVTAASLPAA</sequence>
<evidence type="ECO:0000256" key="1">
    <source>
        <dbReference type="SAM" id="MobiDB-lite"/>
    </source>
</evidence>
<keyword evidence="3" id="KW-1185">Reference proteome</keyword>
<gene>
    <name evidence="2" type="ORF">SAMN00790413_04077</name>
</gene>
<dbReference type="STRING" id="695939.SAMN00790413_04077"/>
<proteinExistence type="predicted"/>